<evidence type="ECO:0000313" key="10">
    <source>
        <dbReference type="EMBL" id="NEM91079.1"/>
    </source>
</evidence>
<sequence length="293" mass="30330">MNIIIALAVGFSSGALYALIGVGLTLMSVLTRVINFSLVAVGVFGAYLSIRTSPLIAGASLDVQTVITVVVAVLVAALISGILGWIEATWLSEATTTARSAVTVASLLMLISLSFILFGSQPQPLRPLLIGPAFLIGDVAVTKVGVAMLVAALVVGILTWIVVNRTPLGIRLRAVSDRQTAAELLGVNVKGLQVGVWMVVGGVMGLCASIIGNTAAADATSMITLVIPGTAAALVGAFKNIPLTIVGGLVVGALQGALTAFPSTTQLRDWIPILVIVLFLLWNQRKEVWDVAR</sequence>
<feature type="transmembrane region" description="Helical" evidence="9">
    <location>
        <begin position="194"/>
        <end position="213"/>
    </location>
</feature>
<comment type="similarity">
    <text evidence="8">Belongs to the binding-protein-dependent transport system permease family. LivHM subfamily.</text>
</comment>
<feature type="transmembrane region" description="Helical" evidence="9">
    <location>
        <begin position="140"/>
        <end position="163"/>
    </location>
</feature>
<evidence type="ECO:0000256" key="9">
    <source>
        <dbReference type="SAM" id="Phobius"/>
    </source>
</evidence>
<gene>
    <name evidence="10" type="ORF">G3T37_06890</name>
</gene>
<dbReference type="AlphaFoldDB" id="A0A7C9TQK4"/>
<keyword evidence="5" id="KW-0029">Amino-acid transport</keyword>
<dbReference type="GO" id="GO:0006865">
    <property type="term" value="P:amino acid transport"/>
    <property type="evidence" value="ECO:0007669"/>
    <property type="project" value="UniProtKB-KW"/>
</dbReference>
<evidence type="ECO:0000256" key="2">
    <source>
        <dbReference type="ARBA" id="ARBA00022448"/>
    </source>
</evidence>
<feature type="transmembrane region" description="Helical" evidence="9">
    <location>
        <begin position="98"/>
        <end position="120"/>
    </location>
</feature>
<proteinExistence type="inferred from homology"/>
<evidence type="ECO:0000313" key="11">
    <source>
        <dbReference type="Proteomes" id="UP000479756"/>
    </source>
</evidence>
<dbReference type="PANTHER" id="PTHR11795">
    <property type="entry name" value="BRANCHED-CHAIN AMINO ACID TRANSPORT SYSTEM PERMEASE PROTEIN LIVH"/>
    <property type="match status" value="1"/>
</dbReference>
<feature type="transmembrane region" description="Helical" evidence="9">
    <location>
        <begin position="267"/>
        <end position="283"/>
    </location>
</feature>
<dbReference type="GO" id="GO:0005886">
    <property type="term" value="C:plasma membrane"/>
    <property type="evidence" value="ECO:0007669"/>
    <property type="project" value="UniProtKB-SubCell"/>
</dbReference>
<keyword evidence="4 9" id="KW-0812">Transmembrane</keyword>
<dbReference type="CDD" id="cd06582">
    <property type="entry name" value="TM_PBP1_LivH_like"/>
    <property type="match status" value="1"/>
</dbReference>
<feature type="transmembrane region" description="Helical" evidence="9">
    <location>
        <begin position="243"/>
        <end position="261"/>
    </location>
</feature>
<keyword evidence="11" id="KW-1185">Reference proteome</keyword>
<keyword evidence="3" id="KW-1003">Cell membrane</keyword>
<evidence type="ECO:0000256" key="6">
    <source>
        <dbReference type="ARBA" id="ARBA00022989"/>
    </source>
</evidence>
<organism evidence="10 11">
    <name type="scientific">Galbitalea soli</name>
    <dbReference type="NCBI Taxonomy" id="1268042"/>
    <lineage>
        <taxon>Bacteria</taxon>
        <taxon>Bacillati</taxon>
        <taxon>Actinomycetota</taxon>
        <taxon>Actinomycetes</taxon>
        <taxon>Micrococcales</taxon>
        <taxon>Microbacteriaceae</taxon>
        <taxon>Galbitalea</taxon>
    </lineage>
</organism>
<keyword evidence="7 9" id="KW-0472">Membrane</keyword>
<evidence type="ECO:0000256" key="5">
    <source>
        <dbReference type="ARBA" id="ARBA00022970"/>
    </source>
</evidence>
<comment type="caution">
    <text evidence="10">The sequence shown here is derived from an EMBL/GenBank/DDBJ whole genome shotgun (WGS) entry which is preliminary data.</text>
</comment>
<feature type="transmembrane region" description="Helical" evidence="9">
    <location>
        <begin position="6"/>
        <end position="26"/>
    </location>
</feature>
<evidence type="ECO:0000256" key="7">
    <source>
        <dbReference type="ARBA" id="ARBA00023136"/>
    </source>
</evidence>
<dbReference type="Proteomes" id="UP000479756">
    <property type="component" value="Unassembled WGS sequence"/>
</dbReference>
<protein>
    <submittedName>
        <fullName evidence="10">Branched-chain amino acid ABC transporter permease</fullName>
    </submittedName>
</protein>
<dbReference type="RefSeq" id="WP_163472768.1">
    <property type="nucleotide sequence ID" value="NZ_JAAGWZ010000002.1"/>
</dbReference>
<feature type="transmembrane region" description="Helical" evidence="9">
    <location>
        <begin position="33"/>
        <end position="50"/>
    </location>
</feature>
<comment type="subcellular location">
    <subcellularLocation>
        <location evidence="1">Cell membrane</location>
        <topology evidence="1">Multi-pass membrane protein</topology>
    </subcellularLocation>
</comment>
<dbReference type="PANTHER" id="PTHR11795:SF450">
    <property type="entry name" value="ABC TRANSPORTER PERMEASE PROTEIN"/>
    <property type="match status" value="1"/>
</dbReference>
<evidence type="ECO:0000256" key="8">
    <source>
        <dbReference type="ARBA" id="ARBA00037998"/>
    </source>
</evidence>
<feature type="transmembrane region" description="Helical" evidence="9">
    <location>
        <begin position="65"/>
        <end position="86"/>
    </location>
</feature>
<keyword evidence="2" id="KW-0813">Transport</keyword>
<evidence type="ECO:0000256" key="3">
    <source>
        <dbReference type="ARBA" id="ARBA00022475"/>
    </source>
</evidence>
<reference evidence="10 11" key="1">
    <citation type="journal article" date="2014" name="Int. J. Syst. Evol. Microbiol.">
        <title>Description of Galbitalea soli gen. nov., sp. nov., and Frondihabitans sucicola sp. nov.</title>
        <authorList>
            <person name="Kim S.J."/>
            <person name="Lim J.M."/>
            <person name="Ahn J.H."/>
            <person name="Weon H.Y."/>
            <person name="Hamada M."/>
            <person name="Suzuki K."/>
            <person name="Ahn T.Y."/>
            <person name="Kwon S.W."/>
        </authorList>
    </citation>
    <scope>NUCLEOTIDE SEQUENCE [LARGE SCALE GENOMIC DNA]</scope>
    <source>
        <strain evidence="10 11">NBRC 108727</strain>
    </source>
</reference>
<dbReference type="Pfam" id="PF02653">
    <property type="entry name" value="BPD_transp_2"/>
    <property type="match status" value="1"/>
</dbReference>
<evidence type="ECO:0000256" key="1">
    <source>
        <dbReference type="ARBA" id="ARBA00004651"/>
    </source>
</evidence>
<accession>A0A7C9TQK4</accession>
<evidence type="ECO:0000256" key="4">
    <source>
        <dbReference type="ARBA" id="ARBA00022692"/>
    </source>
</evidence>
<dbReference type="EMBL" id="JAAGWZ010000002">
    <property type="protein sequence ID" value="NEM91079.1"/>
    <property type="molecule type" value="Genomic_DNA"/>
</dbReference>
<name>A0A7C9TQK4_9MICO</name>
<dbReference type="GO" id="GO:0022857">
    <property type="term" value="F:transmembrane transporter activity"/>
    <property type="evidence" value="ECO:0007669"/>
    <property type="project" value="InterPro"/>
</dbReference>
<keyword evidence="6 9" id="KW-1133">Transmembrane helix</keyword>
<dbReference type="InterPro" id="IPR001851">
    <property type="entry name" value="ABC_transp_permease"/>
</dbReference>
<feature type="transmembrane region" description="Helical" evidence="9">
    <location>
        <begin position="219"/>
        <end position="238"/>
    </location>
</feature>
<dbReference type="InterPro" id="IPR052157">
    <property type="entry name" value="BCAA_transport_permease"/>
</dbReference>